<gene>
    <name evidence="3" type="ORF">SMSP2_00423</name>
</gene>
<feature type="region of interest" description="Disordered" evidence="1">
    <location>
        <begin position="294"/>
        <end position="378"/>
    </location>
</feature>
<protein>
    <recommendedName>
        <fullName evidence="2">PSP1 C-terminal domain-containing protein</fullName>
    </recommendedName>
</protein>
<proteinExistence type="predicted"/>
<dbReference type="Pfam" id="PF04468">
    <property type="entry name" value="PSP1"/>
    <property type="match status" value="1"/>
</dbReference>
<accession>A0A1Q2MBJ2</accession>
<dbReference type="Proteomes" id="UP000188181">
    <property type="component" value="Chromosome"/>
</dbReference>
<evidence type="ECO:0000313" key="4">
    <source>
        <dbReference type="Proteomes" id="UP000188181"/>
    </source>
</evidence>
<feature type="compositionally biased region" description="Basic and acidic residues" evidence="1">
    <location>
        <begin position="294"/>
        <end position="309"/>
    </location>
</feature>
<dbReference type="AlphaFoldDB" id="A0A1Q2MBJ2"/>
<dbReference type="EMBL" id="CP019646">
    <property type="protein sequence ID" value="AQQ70083.1"/>
    <property type="molecule type" value="Genomic_DNA"/>
</dbReference>
<evidence type="ECO:0000259" key="2">
    <source>
        <dbReference type="PROSITE" id="PS51411"/>
    </source>
</evidence>
<dbReference type="GO" id="GO:0005737">
    <property type="term" value="C:cytoplasm"/>
    <property type="evidence" value="ECO:0007669"/>
    <property type="project" value="TreeGrafter"/>
</dbReference>
<feature type="domain" description="PSP1 C-terminal" evidence="2">
    <location>
        <begin position="87"/>
        <end position="172"/>
    </location>
</feature>
<sequence>MAKNDKSKQNRMLVRYGNIGYIGLFEHNLTELPARPTRVVIKTERGLELGTLIGACNSKKGNFCLNCGSLEDYYETQQGEYPLGRGGKFVRIANEQDLSEEKHINNNAKNEMKRCQEFARELGLQMKVVDCEHIFGGERVIFYFLSDGRVDFRELVKQLAREFQTRIEMRQIGARDEARLISDIETCGQPCCCRQFLKILKPVNMRMAKVQKATLDPSKISGHCGRLRCCLRYEDETYTQLKRRLPNRSSRVQTPLGIGQVTDVQIITQLVVVRHEDGTVNAFNVEDIEVLPKSDRDDQKNYRQKDRNSNNRSENNSPEPKGSASGKGKRASNGNENKDVPNERSDEQPEPPRSDQEKQNEDKTTIDKKQQEQPEAEK</sequence>
<dbReference type="PROSITE" id="PS51411">
    <property type="entry name" value="PSP1_C"/>
    <property type="match status" value="1"/>
</dbReference>
<dbReference type="InterPro" id="IPR007557">
    <property type="entry name" value="PSP1_C"/>
</dbReference>
<dbReference type="RefSeq" id="WP_146682376.1">
    <property type="nucleotide sequence ID" value="NZ_CP019646.1"/>
</dbReference>
<dbReference type="OrthoDB" id="9779344at2"/>
<keyword evidence="4" id="KW-1185">Reference proteome</keyword>
<name>A0A1Q2MBJ2_9BACT</name>
<feature type="compositionally biased region" description="Low complexity" evidence="1">
    <location>
        <begin position="310"/>
        <end position="320"/>
    </location>
</feature>
<dbReference type="STRING" id="1851148.SMSP2_00423"/>
<dbReference type="PANTHER" id="PTHR43830:SF3">
    <property type="entry name" value="PROTEIN PSP1"/>
    <property type="match status" value="1"/>
</dbReference>
<evidence type="ECO:0000256" key="1">
    <source>
        <dbReference type="SAM" id="MobiDB-lite"/>
    </source>
</evidence>
<dbReference type="NCBIfam" id="NF041131">
    <property type="entry name" value="RicT_YaaT_fam"/>
    <property type="match status" value="1"/>
</dbReference>
<reference evidence="4" key="1">
    <citation type="submission" date="2017-02" db="EMBL/GenBank/DDBJ databases">
        <title>Comparative genomics and description of representatives of a novel lineage of planctomycetes thriving in anoxic sediments.</title>
        <authorList>
            <person name="Spring S."/>
            <person name="Bunk B."/>
            <person name="Sproer C."/>
        </authorList>
    </citation>
    <scope>NUCLEOTIDE SEQUENCE [LARGE SCALE GENOMIC DNA]</scope>
    <source>
        <strain evidence="4">SM-Chi-D1</strain>
    </source>
</reference>
<organism evidence="3 4">
    <name type="scientific">Limihaloglobus sulfuriphilus</name>
    <dbReference type="NCBI Taxonomy" id="1851148"/>
    <lineage>
        <taxon>Bacteria</taxon>
        <taxon>Pseudomonadati</taxon>
        <taxon>Planctomycetota</taxon>
        <taxon>Phycisphaerae</taxon>
        <taxon>Sedimentisphaerales</taxon>
        <taxon>Sedimentisphaeraceae</taxon>
        <taxon>Limihaloglobus</taxon>
    </lineage>
</organism>
<dbReference type="InterPro" id="IPR047767">
    <property type="entry name" value="PSP1-like"/>
</dbReference>
<dbReference type="PANTHER" id="PTHR43830">
    <property type="entry name" value="PROTEIN PSP1"/>
    <property type="match status" value="1"/>
</dbReference>
<dbReference type="KEGG" id="pbas:SMSP2_00423"/>
<feature type="compositionally biased region" description="Basic and acidic residues" evidence="1">
    <location>
        <begin position="336"/>
        <end position="378"/>
    </location>
</feature>
<evidence type="ECO:0000313" key="3">
    <source>
        <dbReference type="EMBL" id="AQQ70083.1"/>
    </source>
</evidence>